<dbReference type="Pfam" id="PF12796">
    <property type="entry name" value="Ank_2"/>
    <property type="match status" value="4"/>
</dbReference>
<accession>A0ABD2XF65</accession>
<sequence length="1214" mass="138783">MDGDSERQFYNLTINGDRIGYPLHKILRLPDIEEIWILDYLEDLPHYIDLEEKDVDGNYPMTLACQRHSALVMKALMNAGANPKCLHMDGGSLLHKLSAKKWVENHTDDELKRKIWMLLRAGVRVDQLDDNGLTPLTVAAMTDNPIMAQLLLCYGADVDYIDWELKTPLHYAIESYSFTTANCLISAGADPNIKRDGETCLHMACDLPEVGGDFLVLLGTKGAYLDETDEVDGATPILKAAKHGALEYAQILVALGADVYARDYRGRSMIDLVDEKIDRNFFMFFWGFFHLLRLVGTPNIAEHDLIVKSADEKMEKSKLGVPKLLRRCLDDAVSTLKIAFLFANLSYYQYLGLPENVIADLYLDWKLDETILTREHAVMGNPKMRYLVLNAYERGRFRARIRAAAFTAFKKLLRYPELSYSCFYRITNYLFNRDLLNVIAATDIRNRPSDYARQLRIEKEIKEGKEDELKNSQEKLTITKLLAAAKKNQVEVIRNSLQTYGLPRDGPKTTVFSILKLMVQSENRETIIQLLLDAGYPVNDLNSDAQEPTLLYTAVQRQNDKIVEMLLDKGAQIGIKNHYSGLTPMHLAAQKAQYKSLWIMLNHEVDVNINDNTGKTVLQIVCNDAVFDESLTNKVQINVIKKLLEKGALVNATDDSGNTALHSLLSNSSRGYNDEPVLELVKTFFQKGLKWKVDKHGQNFAHIAAGNNHFKTLNYLLDFVEDVNEVDAKSKTILHKLLEGLDNLSKFVPKEAEHVIVRLISMGASFDIKSSSGDAAIHQAVKLKNMDLILEVLQGAGDFNVQDQFGNTVIHHLLQLKNIELEFIDQLLKSNKFNLDLINLKKESVLHLAIKNKHYKILYLLLQRSCNVRIQDINGDSALHLLMNNKIDDENLVQDLLRKGANNTAKNKMGLTPYHIAGCTYLKELKKSFLMMLKHSNDIFLLQSQCNVYNENILHIILKQILIEKNVDTIYYEIIRLLLYKKVKLDLINCFGKMPVHILVDISNDHLTEFILNNSSKANILGNEGRSVQYFWQKYNSNALKKSPHIMKKLLLLLNQIQCESIVKSENKKYIECYLKILDDSIEENKLILQKKNEEVQALKQIQIGKYANLFDLMVRSSSVMGNYAYNKSLKEIIASENFAEKFPHHFTSIKVAYHDICHRKQLNDKTVTILKNNIDHFLPKECYEKIVSYLNNVDMDYLITCYRLDRKRPATKC</sequence>
<dbReference type="Proteomes" id="UP001627154">
    <property type="component" value="Unassembled WGS sequence"/>
</dbReference>
<dbReference type="EMBL" id="JBJJXI010000027">
    <property type="protein sequence ID" value="KAL3403988.1"/>
    <property type="molecule type" value="Genomic_DNA"/>
</dbReference>
<comment type="caution">
    <text evidence="4">The sequence shown here is derived from an EMBL/GenBank/DDBJ whole genome shotgun (WGS) entry which is preliminary data.</text>
</comment>
<proteinExistence type="predicted"/>
<dbReference type="PROSITE" id="PS50088">
    <property type="entry name" value="ANK_REPEAT"/>
    <property type="match status" value="8"/>
</dbReference>
<dbReference type="PROSITE" id="PS50297">
    <property type="entry name" value="ANK_REP_REGION"/>
    <property type="match status" value="5"/>
</dbReference>
<dbReference type="SUPFAM" id="SSF48403">
    <property type="entry name" value="Ankyrin repeat"/>
    <property type="match status" value="2"/>
</dbReference>
<feature type="repeat" description="ANK" evidence="3">
    <location>
        <begin position="131"/>
        <end position="163"/>
    </location>
</feature>
<dbReference type="InterPro" id="IPR002110">
    <property type="entry name" value="Ankyrin_rpt"/>
</dbReference>
<protein>
    <submittedName>
        <fullName evidence="4">Uncharacterized protein</fullName>
    </submittedName>
</protein>
<name>A0ABD2XF65_9HYME</name>
<feature type="repeat" description="ANK" evidence="3">
    <location>
        <begin position="232"/>
        <end position="264"/>
    </location>
</feature>
<evidence type="ECO:0000256" key="2">
    <source>
        <dbReference type="ARBA" id="ARBA00023043"/>
    </source>
</evidence>
<evidence type="ECO:0000313" key="5">
    <source>
        <dbReference type="Proteomes" id="UP001627154"/>
    </source>
</evidence>
<keyword evidence="1" id="KW-0677">Repeat</keyword>
<dbReference type="Gene3D" id="1.25.40.20">
    <property type="entry name" value="Ankyrin repeat-containing domain"/>
    <property type="match status" value="4"/>
</dbReference>
<feature type="repeat" description="ANK" evidence="3">
    <location>
        <begin position="546"/>
        <end position="578"/>
    </location>
</feature>
<gene>
    <name evidence="4" type="ORF">TKK_003380</name>
</gene>
<dbReference type="InterPro" id="IPR036770">
    <property type="entry name" value="Ankyrin_rpt-contain_sf"/>
</dbReference>
<feature type="repeat" description="ANK" evidence="3">
    <location>
        <begin position="874"/>
        <end position="908"/>
    </location>
</feature>
<keyword evidence="2 3" id="KW-0040">ANK repeat</keyword>
<feature type="repeat" description="ANK" evidence="3">
    <location>
        <begin position="772"/>
        <end position="804"/>
    </location>
</feature>
<dbReference type="Pfam" id="PF00023">
    <property type="entry name" value="Ank"/>
    <property type="match status" value="1"/>
</dbReference>
<reference evidence="4 5" key="1">
    <citation type="journal article" date="2024" name="bioRxiv">
        <title>A reference genome for Trichogramma kaykai: A tiny desert-dwelling parasitoid wasp with competing sex-ratio distorters.</title>
        <authorList>
            <person name="Culotta J."/>
            <person name="Lindsey A.R."/>
        </authorList>
    </citation>
    <scope>NUCLEOTIDE SEQUENCE [LARGE SCALE GENOMIC DNA]</scope>
    <source>
        <strain evidence="4 5">KSX58</strain>
    </source>
</reference>
<feature type="repeat" description="ANK" evidence="3">
    <location>
        <begin position="164"/>
        <end position="196"/>
    </location>
</feature>
<dbReference type="PANTHER" id="PTHR24123">
    <property type="entry name" value="ANKYRIN REPEAT-CONTAINING"/>
    <property type="match status" value="1"/>
</dbReference>
<organism evidence="4 5">
    <name type="scientific">Trichogramma kaykai</name>
    <dbReference type="NCBI Taxonomy" id="54128"/>
    <lineage>
        <taxon>Eukaryota</taxon>
        <taxon>Metazoa</taxon>
        <taxon>Ecdysozoa</taxon>
        <taxon>Arthropoda</taxon>
        <taxon>Hexapoda</taxon>
        <taxon>Insecta</taxon>
        <taxon>Pterygota</taxon>
        <taxon>Neoptera</taxon>
        <taxon>Endopterygota</taxon>
        <taxon>Hymenoptera</taxon>
        <taxon>Apocrita</taxon>
        <taxon>Proctotrupomorpha</taxon>
        <taxon>Chalcidoidea</taxon>
        <taxon>Trichogrammatidae</taxon>
        <taxon>Trichogramma</taxon>
    </lineage>
</organism>
<evidence type="ECO:0000313" key="4">
    <source>
        <dbReference type="EMBL" id="KAL3403988.1"/>
    </source>
</evidence>
<evidence type="ECO:0000256" key="3">
    <source>
        <dbReference type="PROSITE-ProRule" id="PRU00023"/>
    </source>
</evidence>
<dbReference type="SMART" id="SM00248">
    <property type="entry name" value="ANK"/>
    <property type="match status" value="19"/>
</dbReference>
<feature type="repeat" description="ANK" evidence="3">
    <location>
        <begin position="841"/>
        <end position="873"/>
    </location>
</feature>
<dbReference type="AlphaFoldDB" id="A0ABD2XF65"/>
<dbReference type="PANTHER" id="PTHR24123:SF141">
    <property type="entry name" value="ANKYRIN 2, ISOFORM U"/>
    <property type="match status" value="1"/>
</dbReference>
<keyword evidence="5" id="KW-1185">Reference proteome</keyword>
<dbReference type="InterPro" id="IPR051165">
    <property type="entry name" value="Multifunctional_ANK_Repeat"/>
</dbReference>
<evidence type="ECO:0000256" key="1">
    <source>
        <dbReference type="ARBA" id="ARBA00022737"/>
    </source>
</evidence>
<feature type="repeat" description="ANK" evidence="3">
    <location>
        <begin position="580"/>
        <end position="612"/>
    </location>
</feature>